<reference evidence="4" key="1">
    <citation type="journal article" date="2015" name="PLoS Genet.">
        <title>Genome Sequence and Transcriptome Analyses of Chrysochromulina tobin: Metabolic Tools for Enhanced Algal Fitness in the Prominent Order Prymnesiales (Haptophyceae).</title>
        <authorList>
            <person name="Hovde B.T."/>
            <person name="Deodato C.R."/>
            <person name="Hunsperger H.M."/>
            <person name="Ryken S.A."/>
            <person name="Yost W."/>
            <person name="Jha R.K."/>
            <person name="Patterson J."/>
            <person name="Monnat R.J. Jr."/>
            <person name="Barlow S.B."/>
            <person name="Starkenburg S.R."/>
            <person name="Cattolico R.A."/>
        </authorList>
    </citation>
    <scope>NUCLEOTIDE SEQUENCE</scope>
    <source>
        <strain evidence="4">CCMP291</strain>
    </source>
</reference>
<evidence type="ECO:0000313" key="3">
    <source>
        <dbReference type="EMBL" id="KOO31010.1"/>
    </source>
</evidence>
<comment type="caution">
    <text evidence="3">The sequence shown here is derived from an EMBL/GenBank/DDBJ whole genome shotgun (WGS) entry which is preliminary data.</text>
</comment>
<proteinExistence type="predicted"/>
<dbReference type="Proteomes" id="UP000037460">
    <property type="component" value="Unassembled WGS sequence"/>
</dbReference>
<dbReference type="PROSITE" id="PS50222">
    <property type="entry name" value="EF_HAND_2"/>
    <property type="match status" value="2"/>
</dbReference>
<dbReference type="EMBL" id="JWZX01002103">
    <property type="protein sequence ID" value="KOO31010.1"/>
    <property type="molecule type" value="Genomic_DNA"/>
</dbReference>
<keyword evidence="1" id="KW-0106">Calcium</keyword>
<dbReference type="PANTHER" id="PTHR47500">
    <property type="entry name" value="EF-HAND CALCIUM-BINDING DOMAIN-CONTAINING PROTEIN"/>
    <property type="match status" value="1"/>
</dbReference>
<name>A0A0M0JWU4_9EUKA</name>
<dbReference type="Gene3D" id="1.10.238.10">
    <property type="entry name" value="EF-hand"/>
    <property type="match status" value="1"/>
</dbReference>
<dbReference type="InterPro" id="IPR018247">
    <property type="entry name" value="EF_Hand_1_Ca_BS"/>
</dbReference>
<evidence type="ECO:0000256" key="1">
    <source>
        <dbReference type="ARBA" id="ARBA00022837"/>
    </source>
</evidence>
<evidence type="ECO:0000313" key="4">
    <source>
        <dbReference type="Proteomes" id="UP000037460"/>
    </source>
</evidence>
<dbReference type="SMART" id="SM00054">
    <property type="entry name" value="EFh"/>
    <property type="match status" value="2"/>
</dbReference>
<feature type="domain" description="EF-hand" evidence="2">
    <location>
        <begin position="8"/>
        <end position="43"/>
    </location>
</feature>
<organism evidence="3 4">
    <name type="scientific">Chrysochromulina tobinii</name>
    <dbReference type="NCBI Taxonomy" id="1460289"/>
    <lineage>
        <taxon>Eukaryota</taxon>
        <taxon>Haptista</taxon>
        <taxon>Haptophyta</taxon>
        <taxon>Prymnesiophyceae</taxon>
        <taxon>Prymnesiales</taxon>
        <taxon>Chrysochromulinaceae</taxon>
        <taxon>Chrysochromulina</taxon>
    </lineage>
</organism>
<dbReference type="AlphaFoldDB" id="A0A0M0JWU4"/>
<dbReference type="InterPro" id="IPR002048">
    <property type="entry name" value="EF_hand_dom"/>
</dbReference>
<gene>
    <name evidence="3" type="ORF">Ctob_004624</name>
</gene>
<dbReference type="Pfam" id="PF13499">
    <property type="entry name" value="EF-hand_7"/>
    <property type="match status" value="1"/>
</dbReference>
<dbReference type="GO" id="GO:0005509">
    <property type="term" value="F:calcium ion binding"/>
    <property type="evidence" value="ECO:0007669"/>
    <property type="project" value="InterPro"/>
</dbReference>
<dbReference type="PANTHER" id="PTHR47500:SF3">
    <property type="entry name" value="EF-HAND DOMAIN-CONTAINING PROTEIN"/>
    <property type="match status" value="1"/>
</dbReference>
<dbReference type="CDD" id="cd00051">
    <property type="entry name" value="EFh"/>
    <property type="match status" value="1"/>
</dbReference>
<protein>
    <submittedName>
        <fullName evidence="3">Calcium-binding protein cml37</fullName>
    </submittedName>
</protein>
<dbReference type="SUPFAM" id="SSF47473">
    <property type="entry name" value="EF-hand"/>
    <property type="match status" value="1"/>
</dbReference>
<dbReference type="InterPro" id="IPR011992">
    <property type="entry name" value="EF-hand-dom_pair"/>
</dbReference>
<sequence length="123" mass="13622">MNHASVNLDVAAMRTVFQCFDVNKSGGIDLQELQSAVKVLGISINPREVAKMFHAADTDGSGEVDFDEFTAIMHKSDGGAFARMIRKRSRSQLSLHDTQWSRSQLTFHDTHAHPAVGVLYYAN</sequence>
<dbReference type="PROSITE" id="PS00018">
    <property type="entry name" value="EF_HAND_1"/>
    <property type="match status" value="1"/>
</dbReference>
<dbReference type="OrthoDB" id="40902at2759"/>
<evidence type="ECO:0000259" key="2">
    <source>
        <dbReference type="PROSITE" id="PS50222"/>
    </source>
</evidence>
<feature type="domain" description="EF-hand" evidence="2">
    <location>
        <begin position="44"/>
        <end position="79"/>
    </location>
</feature>
<dbReference type="InterPro" id="IPR043520">
    <property type="entry name" value="SPT21"/>
</dbReference>
<keyword evidence="4" id="KW-1185">Reference proteome</keyword>
<accession>A0A0M0JWU4</accession>